<keyword evidence="4" id="KW-1185">Reference proteome</keyword>
<feature type="chain" id="PRO_5023121940" evidence="1">
    <location>
        <begin position="20"/>
        <end position="393"/>
    </location>
</feature>
<dbReference type="Proteomes" id="UP000321168">
    <property type="component" value="Unassembled WGS sequence"/>
</dbReference>
<dbReference type="PANTHER" id="PTHR42852">
    <property type="entry name" value="THIOL:DISULFIDE INTERCHANGE PROTEIN DSBE"/>
    <property type="match status" value="1"/>
</dbReference>
<dbReference type="InterPro" id="IPR013766">
    <property type="entry name" value="Thioredoxin_domain"/>
</dbReference>
<dbReference type="RefSeq" id="WP_147012723.1">
    <property type="nucleotide sequence ID" value="NZ_VORB01000001.1"/>
</dbReference>
<protein>
    <submittedName>
        <fullName evidence="3">TlpA family protein disulfide reductase</fullName>
    </submittedName>
</protein>
<evidence type="ECO:0000313" key="4">
    <source>
        <dbReference type="Proteomes" id="UP000321168"/>
    </source>
</evidence>
<dbReference type="Gene3D" id="3.40.30.10">
    <property type="entry name" value="Glutaredoxin"/>
    <property type="match status" value="1"/>
</dbReference>
<reference evidence="3 4" key="1">
    <citation type="submission" date="2019-08" db="EMBL/GenBank/DDBJ databases">
        <title>Genome of Luteibaculum oceani JCM 18817.</title>
        <authorList>
            <person name="Bowman J.P."/>
        </authorList>
    </citation>
    <scope>NUCLEOTIDE SEQUENCE [LARGE SCALE GENOMIC DNA]</scope>
    <source>
        <strain evidence="3 4">JCM 18817</strain>
    </source>
</reference>
<accession>A0A5C6VKS5</accession>
<gene>
    <name evidence="3" type="ORF">FRX97_01680</name>
</gene>
<dbReference type="PROSITE" id="PS51352">
    <property type="entry name" value="THIOREDOXIN_2"/>
    <property type="match status" value="1"/>
</dbReference>
<dbReference type="InterPro" id="IPR036249">
    <property type="entry name" value="Thioredoxin-like_sf"/>
</dbReference>
<dbReference type="InterPro" id="IPR013740">
    <property type="entry name" value="Redoxin"/>
</dbReference>
<dbReference type="CDD" id="cd02966">
    <property type="entry name" value="TlpA_like_family"/>
    <property type="match status" value="1"/>
</dbReference>
<evidence type="ECO:0000256" key="1">
    <source>
        <dbReference type="SAM" id="SignalP"/>
    </source>
</evidence>
<proteinExistence type="predicted"/>
<dbReference type="PROSITE" id="PS51257">
    <property type="entry name" value="PROKAR_LIPOPROTEIN"/>
    <property type="match status" value="1"/>
</dbReference>
<dbReference type="AlphaFoldDB" id="A0A5C6VKS5"/>
<name>A0A5C6VKS5_9FLAO</name>
<dbReference type="Pfam" id="PF08534">
    <property type="entry name" value="Redoxin"/>
    <property type="match status" value="1"/>
</dbReference>
<dbReference type="OrthoDB" id="616241at2"/>
<keyword evidence="1" id="KW-0732">Signal</keyword>
<feature type="domain" description="Thioredoxin" evidence="2">
    <location>
        <begin position="211"/>
        <end position="391"/>
    </location>
</feature>
<feature type="signal peptide" evidence="1">
    <location>
        <begin position="1"/>
        <end position="19"/>
    </location>
</feature>
<dbReference type="SUPFAM" id="SSF52833">
    <property type="entry name" value="Thioredoxin-like"/>
    <property type="match status" value="1"/>
</dbReference>
<dbReference type="PANTHER" id="PTHR42852:SF13">
    <property type="entry name" value="PROTEIN DIPZ"/>
    <property type="match status" value="1"/>
</dbReference>
<evidence type="ECO:0000259" key="2">
    <source>
        <dbReference type="PROSITE" id="PS51352"/>
    </source>
</evidence>
<dbReference type="EMBL" id="VORB01000001">
    <property type="protein sequence ID" value="TXC85361.1"/>
    <property type="molecule type" value="Genomic_DNA"/>
</dbReference>
<evidence type="ECO:0000313" key="3">
    <source>
        <dbReference type="EMBL" id="TXC85361.1"/>
    </source>
</evidence>
<dbReference type="InterPro" id="IPR050553">
    <property type="entry name" value="Thioredoxin_ResA/DsbE_sf"/>
</dbReference>
<comment type="caution">
    <text evidence="3">The sequence shown here is derived from an EMBL/GenBank/DDBJ whole genome shotgun (WGS) entry which is preliminary data.</text>
</comment>
<sequence length="393" mass="44611">MIYRILVLLLIITSCTTNSTENLKSTSGKYTLKMDLGNKPLLINSEISNGKLLIYNGLELISLPIDQNGDSLIANFSVFDSGFELIAYENGYKGFWKKYYKKDYSIPVSLIPNWTYENEVDNQDTVKYQIQFSPNTSDEYPAIGLFSISDTNIAGSFATETGDYRFLQGKIINNKFTLNTLDGSHAFLFTGEFIGDSIKGMFYSGTHWKEPFTGYKSERPILQHPDSITKVTNEVEFAFLNLDSTTYKFNRNSATDTAVIIQILGSWCPNCLDETQFLSEIQQQYKNKPLKIIGISFESKNQFSYYKKQIEKLKKSSGISYPILFGGKASKQLASDTLLFIDEIKSFPTTIIMDKNHKIKKVHTGFYGPGTGSYYVKFKEDFTLLLDKILQES</sequence>
<dbReference type="GO" id="GO:0016491">
    <property type="term" value="F:oxidoreductase activity"/>
    <property type="evidence" value="ECO:0007669"/>
    <property type="project" value="InterPro"/>
</dbReference>
<organism evidence="3 4">
    <name type="scientific">Luteibaculum oceani</name>
    <dbReference type="NCBI Taxonomy" id="1294296"/>
    <lineage>
        <taxon>Bacteria</taxon>
        <taxon>Pseudomonadati</taxon>
        <taxon>Bacteroidota</taxon>
        <taxon>Flavobacteriia</taxon>
        <taxon>Flavobacteriales</taxon>
        <taxon>Luteibaculaceae</taxon>
        <taxon>Luteibaculum</taxon>
    </lineage>
</organism>